<keyword evidence="2" id="KW-0813">Transport</keyword>
<comment type="similarity">
    <text evidence="1">Belongs to the ABC transporter superfamily.</text>
</comment>
<accession>A0AAN0MH77</accession>
<dbReference type="EMBL" id="AP028056">
    <property type="protein sequence ID" value="BEH02186.1"/>
    <property type="molecule type" value="Genomic_DNA"/>
</dbReference>
<dbReference type="InterPro" id="IPR003439">
    <property type="entry name" value="ABC_transporter-like_ATP-bd"/>
</dbReference>
<dbReference type="Proteomes" id="UP001431656">
    <property type="component" value="Chromosome"/>
</dbReference>
<dbReference type="PANTHER" id="PTHR42734">
    <property type="entry name" value="METAL TRANSPORT SYSTEM ATP-BINDING PROTEIN TM_0124-RELATED"/>
    <property type="match status" value="1"/>
</dbReference>
<dbReference type="Pfam" id="PF00005">
    <property type="entry name" value="ABC_tran"/>
    <property type="match status" value="1"/>
</dbReference>
<dbReference type="InterPro" id="IPR050153">
    <property type="entry name" value="Metal_Ion_Import_ABC"/>
</dbReference>
<keyword evidence="4 6" id="KW-0067">ATP-binding</keyword>
<dbReference type="SMART" id="SM00382">
    <property type="entry name" value="AAA"/>
    <property type="match status" value="1"/>
</dbReference>
<dbReference type="Gene3D" id="3.40.50.300">
    <property type="entry name" value="P-loop containing nucleotide triphosphate hydrolases"/>
    <property type="match status" value="1"/>
</dbReference>
<dbReference type="PANTHER" id="PTHR42734:SF17">
    <property type="entry name" value="METAL TRANSPORT SYSTEM ATP-BINDING PROTEIN TM_0124-RELATED"/>
    <property type="match status" value="1"/>
</dbReference>
<name>A0AAN0MH77_9ACTN</name>
<protein>
    <submittedName>
        <fullName evidence="6">ATP-binding cassette domain-containing protein</fullName>
    </submittedName>
</protein>
<reference evidence="6" key="1">
    <citation type="journal article" date="2024" name="Int. J. Syst. Evol. Microbiol.">
        <title>Brooklawnia propionicigenes sp. nov., a facultatively anaerobic, propionate-producing bacterium isolated from a methanogenic reactor treating waste from cattle farms.</title>
        <authorList>
            <person name="Akita Y."/>
            <person name="Ueki A."/>
            <person name="Tonouchi A."/>
            <person name="Sugawara Y."/>
            <person name="Honma S."/>
            <person name="Kaku N."/>
            <person name="Ueki K."/>
        </authorList>
    </citation>
    <scope>NUCLEOTIDE SEQUENCE</scope>
    <source>
        <strain evidence="6">SH051</strain>
    </source>
</reference>
<evidence type="ECO:0000256" key="1">
    <source>
        <dbReference type="ARBA" id="ARBA00005417"/>
    </source>
</evidence>
<evidence type="ECO:0000313" key="7">
    <source>
        <dbReference type="Proteomes" id="UP001431656"/>
    </source>
</evidence>
<proteinExistence type="inferred from homology"/>
<dbReference type="GO" id="GO:0005524">
    <property type="term" value="F:ATP binding"/>
    <property type="evidence" value="ECO:0007669"/>
    <property type="project" value="UniProtKB-KW"/>
</dbReference>
<evidence type="ECO:0000256" key="3">
    <source>
        <dbReference type="ARBA" id="ARBA00022741"/>
    </source>
</evidence>
<dbReference type="PROSITE" id="PS00211">
    <property type="entry name" value="ABC_TRANSPORTER_1"/>
    <property type="match status" value="1"/>
</dbReference>
<dbReference type="AlphaFoldDB" id="A0AAN0MH77"/>
<sequence length="218" mass="23467">MIGPNGSGKTTLLEVLLGLLPVASGTVRILGQLPGETDAIAYVPQDCTAAAGSALCARDMVALGLTGTSWGFRRTTAAQWKRIEETMRAVDAFDMIDHRLATLSGGQRQRVAIAQALVSEPKLLLLDEPLANLDLRNQREVISLLDRLNSTLGVTIIMVAHDLNPLLRVLDGAVYLLDGHAHYDTLNGVVDDALLTHLYGTPLHVVRTVQGDLFVRGE</sequence>
<dbReference type="InterPro" id="IPR003593">
    <property type="entry name" value="AAA+_ATPase"/>
</dbReference>
<dbReference type="InterPro" id="IPR017871">
    <property type="entry name" value="ABC_transporter-like_CS"/>
</dbReference>
<dbReference type="InterPro" id="IPR027417">
    <property type="entry name" value="P-loop_NTPase"/>
</dbReference>
<dbReference type="PROSITE" id="PS50893">
    <property type="entry name" value="ABC_TRANSPORTER_2"/>
    <property type="match status" value="1"/>
</dbReference>
<evidence type="ECO:0000259" key="5">
    <source>
        <dbReference type="PROSITE" id="PS50893"/>
    </source>
</evidence>
<organism evidence="6 7">
    <name type="scientific">Brooklawnia propionicigenes</name>
    <dbReference type="NCBI Taxonomy" id="3041175"/>
    <lineage>
        <taxon>Bacteria</taxon>
        <taxon>Bacillati</taxon>
        <taxon>Actinomycetota</taxon>
        <taxon>Actinomycetes</taxon>
        <taxon>Propionibacteriales</taxon>
        <taxon>Propionibacteriaceae</taxon>
        <taxon>Brooklawnia</taxon>
    </lineage>
</organism>
<dbReference type="SUPFAM" id="SSF52540">
    <property type="entry name" value="P-loop containing nucleoside triphosphate hydrolases"/>
    <property type="match status" value="1"/>
</dbReference>
<evidence type="ECO:0000256" key="4">
    <source>
        <dbReference type="ARBA" id="ARBA00022840"/>
    </source>
</evidence>
<evidence type="ECO:0000256" key="2">
    <source>
        <dbReference type="ARBA" id="ARBA00022448"/>
    </source>
</evidence>
<evidence type="ECO:0000313" key="6">
    <source>
        <dbReference type="EMBL" id="BEH02186.1"/>
    </source>
</evidence>
<gene>
    <name evidence="6" type="ORF">brsh051_14670</name>
</gene>
<keyword evidence="7" id="KW-1185">Reference proteome</keyword>
<dbReference type="GO" id="GO:0016887">
    <property type="term" value="F:ATP hydrolysis activity"/>
    <property type="evidence" value="ECO:0007669"/>
    <property type="project" value="InterPro"/>
</dbReference>
<feature type="domain" description="ABC transporter" evidence="5">
    <location>
        <begin position="2"/>
        <end position="203"/>
    </location>
</feature>
<dbReference type="KEGG" id="broo:brsh051_14670"/>
<keyword evidence="3" id="KW-0547">Nucleotide-binding</keyword>